<proteinExistence type="inferred from homology"/>
<keyword evidence="3" id="KW-0238">DNA-binding</keyword>
<dbReference type="InterPro" id="IPR000055">
    <property type="entry name" value="Restrct_endonuc_typeI_TRD"/>
</dbReference>
<accession>A0A6I8MIY0</accession>
<dbReference type="CDD" id="cd17262">
    <property type="entry name" value="RMtype1_S_Aco12261I-TRD2-CR2"/>
    <property type="match status" value="1"/>
</dbReference>
<keyword evidence="2" id="KW-0680">Restriction system</keyword>
<dbReference type="InterPro" id="IPR052021">
    <property type="entry name" value="Type-I_RS_S_subunit"/>
</dbReference>
<organism evidence="5 6">
    <name type="scientific">Corynebacterium rouxii</name>
    <dbReference type="NCBI Taxonomy" id="2719119"/>
    <lineage>
        <taxon>Bacteria</taxon>
        <taxon>Bacillati</taxon>
        <taxon>Actinomycetota</taxon>
        <taxon>Actinomycetes</taxon>
        <taxon>Mycobacteriales</taxon>
        <taxon>Corynebacteriaceae</taxon>
        <taxon>Corynebacterium</taxon>
    </lineage>
</organism>
<sequence length="390" mass="42865">MVNSKKLGDVLTVLDSDRRPIKSNERIPGKTPYLGASGVVDFVEGRTHEGPLLCLAEDGENLQSRSLPVAWCQDGEFWANNHVHVLGGVSRNRLKFFEYAILNTDLSGYITGSAQPKLSQQAMRDISVPDFGFDEEERIGEFFGALDDKIAANQQVINAQDVLVQSLVRRENQAGVCIRLDDIAKSVSRGVAPKYTDDGSLVVNQRCIRNQAVDLTAARTLSNLPENKAKRLEPSDVLINSTGVGTLGRAARWIERIPDATADSHVSIVKFDERKVDPEFAGVVLTSMEKQIEDLAEGTTGQTELRRDLLSRLPLQLPRIKVQRQVGAQIRQFDASKRALEKENQVLAATRDELLPLLMNGKITVAEAKEAAGDVGVVKQNQQEEGDSSV</sequence>
<dbReference type="PANTHER" id="PTHR30408">
    <property type="entry name" value="TYPE-1 RESTRICTION ENZYME ECOKI SPECIFICITY PROTEIN"/>
    <property type="match status" value="1"/>
</dbReference>
<reference evidence="5 6" key="1">
    <citation type="submission" date="2019-11" db="EMBL/GenBank/DDBJ databases">
        <authorList>
            <person name="Brisse S."/>
        </authorList>
    </citation>
    <scope>NUCLEOTIDE SEQUENCE [LARGE SCALE GENOMIC DNA]</scope>
    <source>
        <strain evidence="5">FRC0190</strain>
    </source>
</reference>
<dbReference type="AlphaFoldDB" id="A0A6I8MIY0"/>
<name>A0A6I8MIY0_9CORY</name>
<dbReference type="GO" id="GO:0003677">
    <property type="term" value="F:DNA binding"/>
    <property type="evidence" value="ECO:0007669"/>
    <property type="project" value="UniProtKB-KW"/>
</dbReference>
<dbReference type="Proteomes" id="UP000423525">
    <property type="component" value="Chromosome"/>
</dbReference>
<evidence type="ECO:0000256" key="2">
    <source>
        <dbReference type="ARBA" id="ARBA00022747"/>
    </source>
</evidence>
<evidence type="ECO:0000313" key="6">
    <source>
        <dbReference type="Proteomes" id="UP000423525"/>
    </source>
</evidence>
<dbReference type="InterPro" id="IPR044946">
    <property type="entry name" value="Restrct_endonuc_typeI_TRD_sf"/>
</dbReference>
<dbReference type="RefSeq" id="WP_155874421.1">
    <property type="nucleotide sequence ID" value="NZ_CP168248.1"/>
</dbReference>
<dbReference type="REBASE" id="358435">
    <property type="entry name" value="S.Cdi190ORF2350P"/>
</dbReference>
<feature type="domain" description="Type I restriction modification DNA specificity" evidence="4">
    <location>
        <begin position="3"/>
        <end position="158"/>
    </location>
</feature>
<dbReference type="Gene3D" id="3.90.220.20">
    <property type="entry name" value="DNA methylase specificity domains"/>
    <property type="match status" value="2"/>
</dbReference>
<evidence type="ECO:0000313" key="5">
    <source>
        <dbReference type="EMBL" id="VZH86440.1"/>
    </source>
</evidence>
<dbReference type="Pfam" id="PF01420">
    <property type="entry name" value="Methylase_S"/>
    <property type="match status" value="1"/>
</dbReference>
<dbReference type="SUPFAM" id="SSF116734">
    <property type="entry name" value="DNA methylase specificity domain"/>
    <property type="match status" value="2"/>
</dbReference>
<dbReference type="EMBL" id="LR738855">
    <property type="protein sequence ID" value="VZH86440.1"/>
    <property type="molecule type" value="Genomic_DNA"/>
</dbReference>
<protein>
    <recommendedName>
        <fullName evidence="4">Type I restriction modification DNA specificity domain-containing protein</fullName>
    </recommendedName>
</protein>
<gene>
    <name evidence="5" type="ORF">FRC0190_02349</name>
</gene>
<evidence type="ECO:0000256" key="1">
    <source>
        <dbReference type="ARBA" id="ARBA00010923"/>
    </source>
</evidence>
<comment type="similarity">
    <text evidence="1">Belongs to the type-I restriction system S methylase family.</text>
</comment>
<evidence type="ECO:0000259" key="4">
    <source>
        <dbReference type="Pfam" id="PF01420"/>
    </source>
</evidence>
<evidence type="ECO:0000256" key="3">
    <source>
        <dbReference type="ARBA" id="ARBA00023125"/>
    </source>
</evidence>
<dbReference type="KEGG" id="crf:FRC0190_02349"/>
<dbReference type="GO" id="GO:0009307">
    <property type="term" value="P:DNA restriction-modification system"/>
    <property type="evidence" value="ECO:0007669"/>
    <property type="project" value="UniProtKB-KW"/>
</dbReference>
<dbReference type="PANTHER" id="PTHR30408:SF12">
    <property type="entry name" value="TYPE I RESTRICTION ENZYME MJAVIII SPECIFICITY SUBUNIT"/>
    <property type="match status" value="1"/>
</dbReference>